<evidence type="ECO:0000259" key="6">
    <source>
        <dbReference type="PROSITE" id="PS50977"/>
    </source>
</evidence>
<dbReference type="InterPro" id="IPR009057">
    <property type="entry name" value="Homeodomain-like_sf"/>
</dbReference>
<reference evidence="7 8" key="1">
    <citation type="submission" date="2024-01" db="EMBL/GenBank/DDBJ databases">
        <title>The diversity of rhizobia nodulating Mimosa spp. in eleven states of Brazil covering several biomes is determined by host plant, location, and edaphic factors.</title>
        <authorList>
            <person name="Rouws L."/>
            <person name="Barauna A."/>
            <person name="Beukes C."/>
            <person name="De Faria S.M."/>
            <person name="Gross E."/>
            <person name="Dos Reis Junior F.B."/>
            <person name="Simon M."/>
            <person name="Maluk M."/>
            <person name="Odee D.W."/>
            <person name="Kenicer G."/>
            <person name="Young J.P.W."/>
            <person name="Reis V.M."/>
            <person name="Zilli J."/>
            <person name="James E.K."/>
        </authorList>
    </citation>
    <scope>NUCLEOTIDE SEQUENCE [LARGE SCALE GENOMIC DNA]</scope>
    <source>
        <strain evidence="7 8">JPY164</strain>
    </source>
</reference>
<sequence length="216" mass="24698">MKTTERRRSTKTASEKKVHLKDTSVSSLRDEHRRMTNARITAAAESLFKKNGYRATSVNDIVRVAGTTATTFYRHFKSKAELAAIIQRELYAAVKSQTTKLEKVSTLQDIREWLNGYIAMWKRMHLLCDAYWEATLTDGELRRAILPDTMTLTAQLETFMARFPSAERERAQLRLAVLLLTLDRVAYLADSTDTVSEYEAILDEFALVMHRALSSD</sequence>
<evidence type="ECO:0000256" key="5">
    <source>
        <dbReference type="SAM" id="MobiDB-lite"/>
    </source>
</evidence>
<dbReference type="SUPFAM" id="SSF46689">
    <property type="entry name" value="Homeodomain-like"/>
    <property type="match status" value="1"/>
</dbReference>
<evidence type="ECO:0000313" key="8">
    <source>
        <dbReference type="Proteomes" id="UP001390669"/>
    </source>
</evidence>
<dbReference type="PANTHER" id="PTHR30055">
    <property type="entry name" value="HTH-TYPE TRANSCRIPTIONAL REGULATOR RUTR"/>
    <property type="match status" value="1"/>
</dbReference>
<feature type="domain" description="HTH tetR-type" evidence="6">
    <location>
        <begin position="34"/>
        <end position="94"/>
    </location>
</feature>
<keyword evidence="2 4" id="KW-0238">DNA-binding</keyword>
<evidence type="ECO:0000256" key="3">
    <source>
        <dbReference type="ARBA" id="ARBA00023163"/>
    </source>
</evidence>
<dbReference type="Gene3D" id="1.10.357.10">
    <property type="entry name" value="Tetracycline Repressor, domain 2"/>
    <property type="match status" value="1"/>
</dbReference>
<comment type="caution">
    <text evidence="7">The sequence shown here is derived from an EMBL/GenBank/DDBJ whole genome shotgun (WGS) entry which is preliminary data.</text>
</comment>
<feature type="DNA-binding region" description="H-T-H motif" evidence="4">
    <location>
        <begin position="57"/>
        <end position="76"/>
    </location>
</feature>
<keyword evidence="1" id="KW-0805">Transcription regulation</keyword>
<keyword evidence="8" id="KW-1185">Reference proteome</keyword>
<evidence type="ECO:0000256" key="4">
    <source>
        <dbReference type="PROSITE-ProRule" id="PRU00335"/>
    </source>
</evidence>
<dbReference type="PROSITE" id="PS50977">
    <property type="entry name" value="HTH_TETR_2"/>
    <property type="match status" value="1"/>
</dbReference>
<organism evidence="7 8">
    <name type="scientific">Paraburkholderia guartelaensis</name>
    <dbReference type="NCBI Taxonomy" id="2546446"/>
    <lineage>
        <taxon>Bacteria</taxon>
        <taxon>Pseudomonadati</taxon>
        <taxon>Pseudomonadota</taxon>
        <taxon>Betaproteobacteria</taxon>
        <taxon>Burkholderiales</taxon>
        <taxon>Burkholderiaceae</taxon>
        <taxon>Paraburkholderia</taxon>
    </lineage>
</organism>
<feature type="region of interest" description="Disordered" evidence="5">
    <location>
        <begin position="1"/>
        <end position="28"/>
    </location>
</feature>
<dbReference type="EMBL" id="JAYMRW010000037">
    <property type="protein sequence ID" value="MEM5453186.1"/>
    <property type="molecule type" value="Genomic_DNA"/>
</dbReference>
<dbReference type="PRINTS" id="PR00455">
    <property type="entry name" value="HTHTETR"/>
</dbReference>
<evidence type="ECO:0000256" key="2">
    <source>
        <dbReference type="ARBA" id="ARBA00023125"/>
    </source>
</evidence>
<name>A0ABU9SPA8_9BURK</name>
<gene>
    <name evidence="7" type="ORF">VSR33_38045</name>
</gene>
<dbReference type="InterPro" id="IPR050109">
    <property type="entry name" value="HTH-type_TetR-like_transc_reg"/>
</dbReference>
<dbReference type="PANTHER" id="PTHR30055:SF234">
    <property type="entry name" value="HTH-TYPE TRANSCRIPTIONAL REGULATOR BETI"/>
    <property type="match status" value="1"/>
</dbReference>
<evidence type="ECO:0000256" key="1">
    <source>
        <dbReference type="ARBA" id="ARBA00023015"/>
    </source>
</evidence>
<accession>A0ABU9SPA8</accession>
<dbReference type="InterPro" id="IPR001647">
    <property type="entry name" value="HTH_TetR"/>
</dbReference>
<protein>
    <submittedName>
        <fullName evidence="7">Helix-turn-helix domain-containing protein</fullName>
    </submittedName>
</protein>
<dbReference type="Proteomes" id="UP001390669">
    <property type="component" value="Unassembled WGS sequence"/>
</dbReference>
<evidence type="ECO:0000313" key="7">
    <source>
        <dbReference type="EMBL" id="MEM5453186.1"/>
    </source>
</evidence>
<keyword evidence="3" id="KW-0804">Transcription</keyword>
<dbReference type="RefSeq" id="WP_176732969.1">
    <property type="nucleotide sequence ID" value="NZ_JAYMRW010000037.1"/>
</dbReference>
<dbReference type="Pfam" id="PF00440">
    <property type="entry name" value="TetR_N"/>
    <property type="match status" value="1"/>
</dbReference>
<proteinExistence type="predicted"/>